<dbReference type="SMART" id="SM00257">
    <property type="entry name" value="LysM"/>
    <property type="match status" value="1"/>
</dbReference>
<dbReference type="CDD" id="cd00035">
    <property type="entry name" value="ChtBD1"/>
    <property type="match status" value="1"/>
</dbReference>
<dbReference type="PANTHER" id="PTHR47700">
    <property type="entry name" value="V CHITINASE, PUTATIVE (AFU_ORTHOLOGUE AFUA_6G13720)-RELATED"/>
    <property type="match status" value="1"/>
</dbReference>
<dbReference type="PANTHER" id="PTHR47700:SF2">
    <property type="entry name" value="CHITINASE"/>
    <property type="match status" value="1"/>
</dbReference>
<dbReference type="SUPFAM" id="SSF54106">
    <property type="entry name" value="LysM domain"/>
    <property type="match status" value="1"/>
</dbReference>
<dbReference type="InterPro" id="IPR036779">
    <property type="entry name" value="LysM_dom_sf"/>
</dbReference>
<dbReference type="OrthoDB" id="5598155at2759"/>
<reference evidence="6" key="1">
    <citation type="submission" date="2017-01" db="EMBL/GenBank/DDBJ databases">
        <authorList>
            <person name="Wang Y."/>
            <person name="White M."/>
            <person name="Kvist S."/>
            <person name="Moncalvo J.-M."/>
        </authorList>
    </citation>
    <scope>NUCLEOTIDE SEQUENCE [LARGE SCALE GENOMIC DNA]</scope>
    <source>
        <strain evidence="6">COL-18-3</strain>
    </source>
</reference>
<keyword evidence="2" id="KW-1015">Disulfide bond</keyword>
<dbReference type="InterPro" id="IPR001002">
    <property type="entry name" value="Chitin-bd_1"/>
</dbReference>
<dbReference type="Proteomes" id="UP000188320">
    <property type="component" value="Unassembled WGS sequence"/>
</dbReference>
<dbReference type="AlphaFoldDB" id="A0A1R1PDV8"/>
<dbReference type="Pfam" id="PF00187">
    <property type="entry name" value="Chitin_bind_1"/>
    <property type="match status" value="1"/>
</dbReference>
<keyword evidence="6" id="KW-1185">Reference proteome</keyword>
<gene>
    <name evidence="5" type="ORF">AX774_g7504</name>
</gene>
<dbReference type="Gene3D" id="3.10.350.10">
    <property type="entry name" value="LysM domain"/>
    <property type="match status" value="1"/>
</dbReference>
<dbReference type="PROSITE" id="PS51782">
    <property type="entry name" value="LYSM"/>
    <property type="match status" value="1"/>
</dbReference>
<dbReference type="EMBL" id="LSSK01001670">
    <property type="protein sequence ID" value="OMH79098.1"/>
    <property type="molecule type" value="Genomic_DNA"/>
</dbReference>
<comment type="caution">
    <text evidence="2">Lacks conserved residue(s) required for the propagation of feature annotation.</text>
</comment>
<dbReference type="InterPro" id="IPR036861">
    <property type="entry name" value="Endochitinase-like_sf"/>
</dbReference>
<feature type="disulfide bond" evidence="2">
    <location>
        <begin position="208"/>
        <end position="222"/>
    </location>
</feature>
<dbReference type="InterPro" id="IPR053214">
    <property type="entry name" value="LysM12-like"/>
</dbReference>
<dbReference type="Pfam" id="PF01476">
    <property type="entry name" value="LysM"/>
    <property type="match status" value="1"/>
</dbReference>
<dbReference type="CDD" id="cd00118">
    <property type="entry name" value="LysM"/>
    <property type="match status" value="1"/>
</dbReference>
<name>A0A1R1PDV8_ZANCU</name>
<proteinExistence type="predicted"/>
<evidence type="ECO:0000313" key="6">
    <source>
        <dbReference type="Proteomes" id="UP000188320"/>
    </source>
</evidence>
<dbReference type="GO" id="GO:0008061">
    <property type="term" value="F:chitin binding"/>
    <property type="evidence" value="ECO:0007669"/>
    <property type="project" value="UniProtKB-UniRule"/>
</dbReference>
<organism evidence="5 6">
    <name type="scientific">Zancudomyces culisetae</name>
    <name type="common">Gut fungus</name>
    <name type="synonym">Smittium culisetae</name>
    <dbReference type="NCBI Taxonomy" id="1213189"/>
    <lineage>
        <taxon>Eukaryota</taxon>
        <taxon>Fungi</taxon>
        <taxon>Fungi incertae sedis</taxon>
        <taxon>Zoopagomycota</taxon>
        <taxon>Kickxellomycotina</taxon>
        <taxon>Harpellomycetes</taxon>
        <taxon>Harpellales</taxon>
        <taxon>Legeriomycetaceae</taxon>
        <taxon>Zancudomyces</taxon>
    </lineage>
</organism>
<protein>
    <submittedName>
        <fullName evidence="5">Killer toxin subunits alpha/beta</fullName>
    </submittedName>
</protein>
<evidence type="ECO:0000256" key="1">
    <source>
        <dbReference type="ARBA" id="ARBA00022669"/>
    </source>
</evidence>
<sequence>MGLYLRDIGSIAKDAERVMPIKSKAPHKEPQLKTILPSEETNKINEVMETASFQYNQDVLNHDEYKDEDNNGGIDVNADYHTKGGENTPIVHDNADEYDQVEVHEGEEPLMRRAYFDAHEIGSSPGGCTLYRVELGDTCYLISQDFGITIDDLEKFNKSNSGWGGCGSLRAGSLICLDAGTAPPLPPNSAVQCGRETPDNRQCPTGACCSAYGFCGNTDLHCGKGCQSNCVLKMAGLANY</sequence>
<keyword evidence="1 2" id="KW-0147">Chitin-binding</keyword>
<dbReference type="SUPFAM" id="SSF57016">
    <property type="entry name" value="Plant lectins/antimicrobial peptides"/>
    <property type="match status" value="1"/>
</dbReference>
<feature type="disulfide bond" evidence="2">
    <location>
        <begin position="226"/>
        <end position="230"/>
    </location>
</feature>
<dbReference type="InterPro" id="IPR018392">
    <property type="entry name" value="LysM"/>
</dbReference>
<dbReference type="PROSITE" id="PS50941">
    <property type="entry name" value="CHIT_BIND_I_2"/>
    <property type="match status" value="1"/>
</dbReference>
<feature type="domain" description="LysM" evidence="4">
    <location>
        <begin position="129"/>
        <end position="177"/>
    </location>
</feature>
<comment type="caution">
    <text evidence="5">The sequence shown here is derived from an EMBL/GenBank/DDBJ whole genome shotgun (WGS) entry which is preliminary data.</text>
</comment>
<feature type="domain" description="Chitin-binding type-1" evidence="3">
    <location>
        <begin position="190"/>
        <end position="232"/>
    </location>
</feature>
<evidence type="ECO:0000313" key="5">
    <source>
        <dbReference type="EMBL" id="OMH79098.1"/>
    </source>
</evidence>
<evidence type="ECO:0000259" key="3">
    <source>
        <dbReference type="PROSITE" id="PS50941"/>
    </source>
</evidence>
<evidence type="ECO:0000259" key="4">
    <source>
        <dbReference type="PROSITE" id="PS51782"/>
    </source>
</evidence>
<feature type="disulfide bond" evidence="2">
    <location>
        <begin position="203"/>
        <end position="215"/>
    </location>
</feature>
<dbReference type="Gene3D" id="3.30.60.10">
    <property type="entry name" value="Endochitinase-like"/>
    <property type="match status" value="1"/>
</dbReference>
<dbReference type="SMART" id="SM00270">
    <property type="entry name" value="ChtBD1"/>
    <property type="match status" value="1"/>
</dbReference>
<evidence type="ECO:0000256" key="2">
    <source>
        <dbReference type="PROSITE-ProRule" id="PRU00261"/>
    </source>
</evidence>
<accession>A0A1R1PDV8</accession>